<comment type="caution">
    <text evidence="3">The sequence shown here is derived from an EMBL/GenBank/DDBJ whole genome shotgun (WGS) entry which is preliminary data.</text>
</comment>
<dbReference type="STRING" id="33097.A0A150FWC8"/>
<protein>
    <submittedName>
        <fullName evidence="3">Uncharacterized protein</fullName>
    </submittedName>
</protein>
<keyword evidence="4" id="KW-1185">Reference proteome</keyword>
<keyword evidence="2" id="KW-1133">Transmembrane helix</keyword>
<evidence type="ECO:0000313" key="3">
    <source>
        <dbReference type="EMBL" id="KXZ41922.1"/>
    </source>
</evidence>
<dbReference type="Proteomes" id="UP000075714">
    <property type="component" value="Unassembled WGS sequence"/>
</dbReference>
<feature type="transmembrane region" description="Helical" evidence="2">
    <location>
        <begin position="80"/>
        <end position="105"/>
    </location>
</feature>
<sequence>MSFSALSRAHADSYNNGKDCEAITPQSASSLSSSGGPGLHGHSPGPPAPTSVYAVVCALGFHYALTACGRKHPGGGSWAYALLFLMGLLVVALGFLSVIHVFLVLTGQTTRQVVQRLRASGGTGAGGGRGSVVARIGGALRRTLPTAGAQQPGAAAVSAGQGPEGRLMALNAGQLAQNCVYLLCGVRPAWLAGHSPWVAAANEWASVACSNSYYSCC</sequence>
<dbReference type="AlphaFoldDB" id="A0A150FWC8"/>
<evidence type="ECO:0000256" key="1">
    <source>
        <dbReference type="SAM" id="MobiDB-lite"/>
    </source>
</evidence>
<dbReference type="EMBL" id="LSYV01000242">
    <property type="protein sequence ID" value="KXZ41922.1"/>
    <property type="molecule type" value="Genomic_DNA"/>
</dbReference>
<name>A0A150FWC8_GONPE</name>
<organism evidence="3 4">
    <name type="scientific">Gonium pectorale</name>
    <name type="common">Green alga</name>
    <dbReference type="NCBI Taxonomy" id="33097"/>
    <lineage>
        <taxon>Eukaryota</taxon>
        <taxon>Viridiplantae</taxon>
        <taxon>Chlorophyta</taxon>
        <taxon>core chlorophytes</taxon>
        <taxon>Chlorophyceae</taxon>
        <taxon>CS clade</taxon>
        <taxon>Chlamydomonadales</taxon>
        <taxon>Volvocaceae</taxon>
        <taxon>Gonium</taxon>
    </lineage>
</organism>
<keyword evidence="2" id="KW-0472">Membrane</keyword>
<feature type="region of interest" description="Disordered" evidence="1">
    <location>
        <begin position="25"/>
        <end position="44"/>
    </location>
</feature>
<dbReference type="OrthoDB" id="9909019at2759"/>
<reference evidence="4" key="1">
    <citation type="journal article" date="2016" name="Nat. Commun.">
        <title>The Gonium pectorale genome demonstrates co-option of cell cycle regulation during the evolution of multicellularity.</title>
        <authorList>
            <person name="Hanschen E.R."/>
            <person name="Marriage T.N."/>
            <person name="Ferris P.J."/>
            <person name="Hamaji T."/>
            <person name="Toyoda A."/>
            <person name="Fujiyama A."/>
            <person name="Neme R."/>
            <person name="Noguchi H."/>
            <person name="Minakuchi Y."/>
            <person name="Suzuki M."/>
            <person name="Kawai-Toyooka H."/>
            <person name="Smith D.R."/>
            <person name="Sparks H."/>
            <person name="Anderson J."/>
            <person name="Bakaric R."/>
            <person name="Luria V."/>
            <person name="Karger A."/>
            <person name="Kirschner M.W."/>
            <person name="Durand P.M."/>
            <person name="Michod R.E."/>
            <person name="Nozaki H."/>
            <person name="Olson B.J."/>
        </authorList>
    </citation>
    <scope>NUCLEOTIDE SEQUENCE [LARGE SCALE GENOMIC DNA]</scope>
    <source>
        <strain evidence="4">NIES-2863</strain>
    </source>
</reference>
<proteinExistence type="predicted"/>
<evidence type="ECO:0000256" key="2">
    <source>
        <dbReference type="SAM" id="Phobius"/>
    </source>
</evidence>
<accession>A0A150FWC8</accession>
<evidence type="ECO:0000313" key="4">
    <source>
        <dbReference type="Proteomes" id="UP000075714"/>
    </source>
</evidence>
<keyword evidence="2" id="KW-0812">Transmembrane</keyword>
<gene>
    <name evidence="3" type="ORF">GPECTOR_243g592</name>
</gene>